<protein>
    <recommendedName>
        <fullName evidence="1">HMW1C N-terminal domain-containing protein</fullName>
    </recommendedName>
</protein>
<dbReference type="Proteomes" id="UP001596055">
    <property type="component" value="Unassembled WGS sequence"/>
</dbReference>
<proteinExistence type="predicted"/>
<gene>
    <name evidence="2" type="ORF">ACFPQA_05065</name>
</gene>
<dbReference type="RefSeq" id="WP_345799599.1">
    <property type="nucleotide sequence ID" value="NZ_JAKZAJ010000001.1"/>
</dbReference>
<accession>A0ABW0RI10</accession>
<dbReference type="Gene3D" id="3.40.50.2000">
    <property type="entry name" value="Glycogen Phosphorylase B"/>
    <property type="match status" value="1"/>
</dbReference>
<organism evidence="2 3">
    <name type="scientific">Marinobacter koreensis</name>
    <dbReference type="NCBI Taxonomy" id="335974"/>
    <lineage>
        <taxon>Bacteria</taxon>
        <taxon>Pseudomonadati</taxon>
        <taxon>Pseudomonadota</taxon>
        <taxon>Gammaproteobacteria</taxon>
        <taxon>Pseudomonadales</taxon>
        <taxon>Marinobacteraceae</taxon>
        <taxon>Marinobacter</taxon>
    </lineage>
</organism>
<sequence length="624" mass="71636">MSIFSLEKKMFTKNEEALKKELFELLDGIERGKIVLGGQKLSNEKQTSGIPPLDISASFFENQNSVQRIATVITAFLCSPSLTLNQSELYKLLLYKTHLTDIFYLSDFGSMDHILLYRDLWSPETGLTLKNDSDVLFLLVCWTINSQIRMPFDVLQSQVPQYLMLTLTAALYQFEQIQTERGFSNFREVYDQFLTLPENLDISICKVMLINIWMGCSYWDIPDRHAIKIKINRLIKASLPNLSTRRPGTINKNPKIAIMLERYRSEHAVYRCFHSHIAELKKNYQVCFFVNENDVDDISKKDAHHCVYVESNPKDLKKLANQVNDYRPDIIIYLSLGMNIWTVQLANFRLAPIQVMGYGHPASAFMETIDYGFLVGWLPGPDYQSMCKEKVIEFEIDLGNDIELHANTDLSIRSPSIKPSTESIKIAINSSLMKVSDRVLHACKLLRDNSDKSIEFHFFPAHQRAFKPLAFERKLFEIFGEGFTIHAPCAYSAYMEKLSRCHFAIGTFPFGGTNTNTDSVILGQPKLYLKSEGDLAELTDYCNFMRFDETGGFSFDSELELIATAIIWIHNPIEHEQAQRRVEKMRDRLLTMLSTTSSENRAWNLSYLHGIEKLTLGEIGQVQN</sequence>
<evidence type="ECO:0000313" key="3">
    <source>
        <dbReference type="Proteomes" id="UP001596055"/>
    </source>
</evidence>
<name>A0ABW0RI10_9GAMM</name>
<dbReference type="Gene3D" id="3.40.50.11380">
    <property type="match status" value="1"/>
</dbReference>
<dbReference type="InterPro" id="IPR041109">
    <property type="entry name" value="HMW1C_N"/>
</dbReference>
<dbReference type="EMBL" id="JBHSNL010000001">
    <property type="protein sequence ID" value="MFC5544406.1"/>
    <property type="molecule type" value="Genomic_DNA"/>
</dbReference>
<keyword evidence="3" id="KW-1185">Reference proteome</keyword>
<feature type="domain" description="HMW1C N-terminal" evidence="1">
    <location>
        <begin position="2"/>
        <end position="148"/>
    </location>
</feature>
<evidence type="ECO:0000313" key="2">
    <source>
        <dbReference type="EMBL" id="MFC5544406.1"/>
    </source>
</evidence>
<dbReference type="Pfam" id="PF18071">
    <property type="entry name" value="HMW1C_N"/>
    <property type="match status" value="1"/>
</dbReference>
<evidence type="ECO:0000259" key="1">
    <source>
        <dbReference type="Pfam" id="PF18071"/>
    </source>
</evidence>
<comment type="caution">
    <text evidence="2">The sequence shown here is derived from an EMBL/GenBank/DDBJ whole genome shotgun (WGS) entry which is preliminary data.</text>
</comment>
<reference evidence="3" key="1">
    <citation type="journal article" date="2019" name="Int. J. Syst. Evol. Microbiol.">
        <title>The Global Catalogue of Microorganisms (GCM) 10K type strain sequencing project: providing services to taxonomists for standard genome sequencing and annotation.</title>
        <authorList>
            <consortium name="The Broad Institute Genomics Platform"/>
            <consortium name="The Broad Institute Genome Sequencing Center for Infectious Disease"/>
            <person name="Wu L."/>
            <person name="Ma J."/>
        </authorList>
    </citation>
    <scope>NUCLEOTIDE SEQUENCE [LARGE SCALE GENOMIC DNA]</scope>
    <source>
        <strain evidence="3">CGMCC 4.1799</strain>
    </source>
</reference>